<evidence type="ECO:0000313" key="13">
    <source>
        <dbReference type="EMBL" id="KAF0303666.1"/>
    </source>
</evidence>
<dbReference type="SUPFAM" id="SSF51735">
    <property type="entry name" value="NAD(P)-binding Rossmann-fold domains"/>
    <property type="match status" value="1"/>
</dbReference>
<dbReference type="CDD" id="cd05247">
    <property type="entry name" value="UDP_G4E_1_SDR_e"/>
    <property type="match status" value="1"/>
</dbReference>
<proteinExistence type="predicted"/>
<protein>
    <recommendedName>
        <fullName evidence="11">UDP-N-acetylglucosamine 4-epimerase</fullName>
        <ecNumber evidence="7">5.1.3.2</ecNumber>
        <ecNumber evidence="6">5.1.3.7</ecNumber>
    </recommendedName>
</protein>
<dbReference type="Pfam" id="PF16363">
    <property type="entry name" value="GDP_Man_Dehyd"/>
    <property type="match status" value="1"/>
</dbReference>
<evidence type="ECO:0000256" key="10">
    <source>
        <dbReference type="ARBA" id="ARBA00023235"/>
    </source>
</evidence>
<dbReference type="NCBIfam" id="NF007956">
    <property type="entry name" value="PRK10675.1"/>
    <property type="match status" value="1"/>
</dbReference>
<dbReference type="EC" id="5.1.3.2" evidence="7"/>
<dbReference type="PANTHER" id="PTHR43725:SF47">
    <property type="entry name" value="UDP-GLUCOSE 4-EPIMERASE"/>
    <property type="match status" value="1"/>
</dbReference>
<comment type="cofactor">
    <cofactor evidence="3">
        <name>NAD(+)</name>
        <dbReference type="ChEBI" id="CHEBI:57540"/>
    </cofactor>
</comment>
<keyword evidence="14" id="KW-1185">Reference proteome</keyword>
<sequence>MPAVAGTVLVTGGAGFIGSHTVLELLNLNREVVVVDNLVNAAQGVGKPASLERVERLTGKTVTFYSLDVLDKPALAKVFKQHEIATVIHFAALKAVGESVEKPLAYYRNNVNGTIALLDVMEECGCKSLIFSSSATVYGSPQSLPVDESHPTGVAITNPYGRTKFVIEEILKDLCVADKEFSAVLLRYFNPVGAHASGDIGEDPNGPPNNLMPYVSQVAVGRRPKLQVFGGDYDTPDGTGVRDYLHVVDLAKGHLAALPKSAEPGCHIYNLGTGSGFSVLQVIEAFKKASGRDIPYEVVARRAGDVASLYADSSKAERELGWRAELTIDDMCASAWRWQSRNKYGFLCTAGGGRHQWSGLIAATSAGGKRTSVLRRVGMCMGGMGSCAASVCVCVMRAVNMYVEPSEMLRPASVIFCFC</sequence>
<dbReference type="Proteomes" id="UP000440578">
    <property type="component" value="Unassembled WGS sequence"/>
</dbReference>
<dbReference type="GO" id="GO:0033499">
    <property type="term" value="P:galactose catabolic process via UDP-galactose, Leloir pathway"/>
    <property type="evidence" value="ECO:0007669"/>
    <property type="project" value="TreeGrafter"/>
</dbReference>
<evidence type="ECO:0000256" key="3">
    <source>
        <dbReference type="ARBA" id="ARBA00001911"/>
    </source>
</evidence>
<keyword evidence="9" id="KW-0119">Carbohydrate metabolism</keyword>
<evidence type="ECO:0000256" key="2">
    <source>
        <dbReference type="ARBA" id="ARBA00000083"/>
    </source>
</evidence>
<comment type="function">
    <text evidence="4">Catalyzes two distinct but analogous reactions: the reversible epimerization of UDP-glucose to UDP-galactose and the reversible epimerization of UDP-N-acetylglucosamine to UDP-N-acetylgalactosamine. The reaction with UDP-Gal plays a critical role in the Leloir pathway of galactose catabolism in which galactose is converted to the glycolytic intermediate glucose 6-phosphate. It contributes to the catabolism of dietary galactose and enables the endogenous biosynthesis of both UDP-Gal and UDP-GalNAc when exogenous sources are limited. Both UDP-sugar interconversions are important in the synthesis of glycoproteins and glycolipids.</text>
</comment>
<comment type="catalytic activity">
    <reaction evidence="1">
        <text>UDP-N-acetyl-alpha-D-glucosamine = UDP-N-acetyl-alpha-D-galactosamine</text>
        <dbReference type="Rhea" id="RHEA:20517"/>
        <dbReference type="ChEBI" id="CHEBI:57705"/>
        <dbReference type="ChEBI" id="CHEBI:67138"/>
        <dbReference type="EC" id="5.1.3.7"/>
    </reaction>
</comment>
<dbReference type="InterPro" id="IPR005886">
    <property type="entry name" value="UDP_G4E"/>
</dbReference>
<comment type="catalytic activity">
    <reaction evidence="2">
        <text>UDP-alpha-D-glucose = UDP-alpha-D-galactose</text>
        <dbReference type="Rhea" id="RHEA:22168"/>
        <dbReference type="ChEBI" id="CHEBI:58885"/>
        <dbReference type="ChEBI" id="CHEBI:66914"/>
        <dbReference type="EC" id="5.1.3.2"/>
    </reaction>
</comment>
<dbReference type="AlphaFoldDB" id="A0A6A4W8J7"/>
<evidence type="ECO:0000256" key="7">
    <source>
        <dbReference type="ARBA" id="ARBA00013189"/>
    </source>
</evidence>
<evidence type="ECO:0000256" key="1">
    <source>
        <dbReference type="ARBA" id="ARBA00000014"/>
    </source>
</evidence>
<evidence type="ECO:0000259" key="12">
    <source>
        <dbReference type="Pfam" id="PF16363"/>
    </source>
</evidence>
<name>A0A6A4W8J7_AMPAM</name>
<evidence type="ECO:0000256" key="6">
    <source>
        <dbReference type="ARBA" id="ARBA00013175"/>
    </source>
</evidence>
<dbReference type="PANTHER" id="PTHR43725">
    <property type="entry name" value="UDP-GLUCOSE 4-EPIMERASE"/>
    <property type="match status" value="1"/>
</dbReference>
<evidence type="ECO:0000256" key="11">
    <source>
        <dbReference type="ARBA" id="ARBA00031827"/>
    </source>
</evidence>
<organism evidence="13 14">
    <name type="scientific">Amphibalanus amphitrite</name>
    <name type="common">Striped barnacle</name>
    <name type="synonym">Balanus amphitrite</name>
    <dbReference type="NCBI Taxonomy" id="1232801"/>
    <lineage>
        <taxon>Eukaryota</taxon>
        <taxon>Metazoa</taxon>
        <taxon>Ecdysozoa</taxon>
        <taxon>Arthropoda</taxon>
        <taxon>Crustacea</taxon>
        <taxon>Multicrustacea</taxon>
        <taxon>Cirripedia</taxon>
        <taxon>Thoracica</taxon>
        <taxon>Thoracicalcarea</taxon>
        <taxon>Balanomorpha</taxon>
        <taxon>Balanoidea</taxon>
        <taxon>Balanidae</taxon>
        <taxon>Amphibalaninae</taxon>
        <taxon>Amphibalanus</taxon>
    </lineage>
</organism>
<dbReference type="NCBIfam" id="TIGR01179">
    <property type="entry name" value="galE"/>
    <property type="match status" value="1"/>
</dbReference>
<dbReference type="OrthoDB" id="9402762at2759"/>
<evidence type="ECO:0000256" key="9">
    <source>
        <dbReference type="ARBA" id="ARBA00023144"/>
    </source>
</evidence>
<evidence type="ECO:0000313" key="14">
    <source>
        <dbReference type="Proteomes" id="UP000440578"/>
    </source>
</evidence>
<accession>A0A6A4W8J7</accession>
<keyword evidence="9" id="KW-0299">Galactose metabolism</keyword>
<feature type="domain" description="NAD(P)-binding" evidence="12">
    <location>
        <begin position="9"/>
        <end position="333"/>
    </location>
</feature>
<keyword evidence="8" id="KW-0520">NAD</keyword>
<evidence type="ECO:0000256" key="4">
    <source>
        <dbReference type="ARBA" id="ARBA00002760"/>
    </source>
</evidence>
<dbReference type="PRINTS" id="PR01713">
    <property type="entry name" value="NUCEPIMERASE"/>
</dbReference>
<comment type="pathway">
    <text evidence="5">Carbohydrate metabolism; galactose metabolism.</text>
</comment>
<dbReference type="InterPro" id="IPR016040">
    <property type="entry name" value="NAD(P)-bd_dom"/>
</dbReference>
<keyword evidence="10" id="KW-0413">Isomerase</keyword>
<dbReference type="GO" id="GO:0003978">
    <property type="term" value="F:UDP-glucose 4-epimerase activity"/>
    <property type="evidence" value="ECO:0007669"/>
    <property type="project" value="UniProtKB-EC"/>
</dbReference>
<dbReference type="EMBL" id="VIIS01000923">
    <property type="protein sequence ID" value="KAF0303666.1"/>
    <property type="molecule type" value="Genomic_DNA"/>
</dbReference>
<dbReference type="GO" id="GO:0005829">
    <property type="term" value="C:cytosol"/>
    <property type="evidence" value="ECO:0007669"/>
    <property type="project" value="TreeGrafter"/>
</dbReference>
<reference evidence="13 14" key="1">
    <citation type="submission" date="2019-07" db="EMBL/GenBank/DDBJ databases">
        <title>Draft genome assembly of a fouling barnacle, Amphibalanus amphitrite (Darwin, 1854): The first reference genome for Thecostraca.</title>
        <authorList>
            <person name="Kim W."/>
        </authorList>
    </citation>
    <scope>NUCLEOTIDE SEQUENCE [LARGE SCALE GENOMIC DNA]</scope>
    <source>
        <strain evidence="13">SNU_AA5</strain>
        <tissue evidence="13">Soma without cirri and trophi</tissue>
    </source>
</reference>
<dbReference type="InterPro" id="IPR036291">
    <property type="entry name" value="NAD(P)-bd_dom_sf"/>
</dbReference>
<evidence type="ECO:0000256" key="5">
    <source>
        <dbReference type="ARBA" id="ARBA00004947"/>
    </source>
</evidence>
<gene>
    <name evidence="13" type="primary">GALE</name>
    <name evidence="13" type="ORF">FJT64_024387</name>
</gene>
<comment type="caution">
    <text evidence="13">The sequence shown here is derived from an EMBL/GenBank/DDBJ whole genome shotgun (WGS) entry which is preliminary data.</text>
</comment>
<dbReference type="Gene3D" id="3.90.25.10">
    <property type="entry name" value="UDP-galactose 4-epimerase, domain 1"/>
    <property type="match status" value="1"/>
</dbReference>
<dbReference type="Gene3D" id="3.40.50.720">
    <property type="entry name" value="NAD(P)-binding Rossmann-like Domain"/>
    <property type="match status" value="1"/>
</dbReference>
<evidence type="ECO:0000256" key="8">
    <source>
        <dbReference type="ARBA" id="ARBA00023027"/>
    </source>
</evidence>
<dbReference type="GO" id="GO:0003974">
    <property type="term" value="F:UDP-N-acetylglucosamine 4-epimerase activity"/>
    <property type="evidence" value="ECO:0007669"/>
    <property type="project" value="UniProtKB-EC"/>
</dbReference>
<dbReference type="EC" id="5.1.3.7" evidence="6"/>